<gene>
    <name evidence="2" type="ORF">SMN809_LOCUS5355</name>
</gene>
<evidence type="ECO:0000313" key="3">
    <source>
        <dbReference type="Proteomes" id="UP000676336"/>
    </source>
</evidence>
<organism evidence="2 3">
    <name type="scientific">Rotaria magnacalcarata</name>
    <dbReference type="NCBI Taxonomy" id="392030"/>
    <lineage>
        <taxon>Eukaryota</taxon>
        <taxon>Metazoa</taxon>
        <taxon>Spiralia</taxon>
        <taxon>Gnathifera</taxon>
        <taxon>Rotifera</taxon>
        <taxon>Eurotatoria</taxon>
        <taxon>Bdelloidea</taxon>
        <taxon>Philodinida</taxon>
        <taxon>Philodinidae</taxon>
        <taxon>Rotaria</taxon>
    </lineage>
</organism>
<comment type="caution">
    <text evidence="2">The sequence shown here is derived from an EMBL/GenBank/DDBJ whole genome shotgun (WGS) entry which is preliminary data.</text>
</comment>
<dbReference type="Pfam" id="PF09783">
    <property type="entry name" value="Vac_ImportDeg"/>
    <property type="match status" value="1"/>
</dbReference>
<name>A0A8S2L209_9BILA</name>
<dbReference type="GO" id="GO:0043161">
    <property type="term" value="P:proteasome-mediated ubiquitin-dependent protein catabolic process"/>
    <property type="evidence" value="ECO:0007669"/>
    <property type="project" value="TreeGrafter"/>
</dbReference>
<dbReference type="PANTHER" id="PTHR14534">
    <property type="entry name" value="VACUOLAR IMPORT AND DEGRADATION PROTEIN 24"/>
    <property type="match status" value="1"/>
</dbReference>
<accession>A0A8S2L209</accession>
<evidence type="ECO:0000256" key="1">
    <source>
        <dbReference type="ARBA" id="ARBA00061469"/>
    </source>
</evidence>
<proteinExistence type="inferred from homology"/>
<dbReference type="GO" id="GO:0007039">
    <property type="term" value="P:protein catabolic process in the vacuole"/>
    <property type="evidence" value="ECO:0007669"/>
    <property type="project" value="TreeGrafter"/>
</dbReference>
<dbReference type="Proteomes" id="UP000676336">
    <property type="component" value="Unassembled WGS sequence"/>
</dbReference>
<dbReference type="EMBL" id="CAJOBI010001340">
    <property type="protein sequence ID" value="CAF3876031.1"/>
    <property type="molecule type" value="Genomic_DNA"/>
</dbReference>
<comment type="similarity">
    <text evidence="1">Belongs to the GID4/VID24 family.</text>
</comment>
<sequence length="289" mass="33245">MGERTTKVAVKKKNNVTHSYTVQSITSAVGQLLDKFVLILQEKGNEFGKRVQRDLIVPTNVVVQASKSGQSSDEKHRIFLNEVLRPLIGPLEFSDMNLGPPNKNSSILCTSSRFTGNQKSKGKSYNVDVIFHHVDLERSYICGYLGITGLIDEYPILSTFFDAEIISKRYPFLTRKWEADEEVDKQHWSKFDAFLPFVDTFNTDSFDYDQLLVGKTSDFVFMRWKEHFLVPDHTVRDITGASFAGFYYICLQLSTGKLQGYYYHHSSEWFQSLTLEHVPQKTSSVFQFR</sequence>
<dbReference type="GO" id="GO:0005773">
    <property type="term" value="C:vacuole"/>
    <property type="evidence" value="ECO:0007669"/>
    <property type="project" value="GOC"/>
</dbReference>
<dbReference type="GO" id="GO:0045721">
    <property type="term" value="P:negative regulation of gluconeogenesis"/>
    <property type="evidence" value="ECO:0007669"/>
    <property type="project" value="TreeGrafter"/>
</dbReference>
<evidence type="ECO:0008006" key="4">
    <source>
        <dbReference type="Google" id="ProtNLM"/>
    </source>
</evidence>
<reference evidence="2" key="1">
    <citation type="submission" date="2021-02" db="EMBL/GenBank/DDBJ databases">
        <authorList>
            <person name="Nowell W R."/>
        </authorList>
    </citation>
    <scope>NUCLEOTIDE SEQUENCE</scope>
</reference>
<dbReference type="AlphaFoldDB" id="A0A8S2L209"/>
<dbReference type="GO" id="GO:0034657">
    <property type="term" value="C:GID complex"/>
    <property type="evidence" value="ECO:0007669"/>
    <property type="project" value="TreeGrafter"/>
</dbReference>
<dbReference type="PANTHER" id="PTHR14534:SF3">
    <property type="entry name" value="GID COMPLEX SUBUNIT 4 HOMOLOG"/>
    <property type="match status" value="1"/>
</dbReference>
<dbReference type="GO" id="GO:0006623">
    <property type="term" value="P:protein targeting to vacuole"/>
    <property type="evidence" value="ECO:0007669"/>
    <property type="project" value="TreeGrafter"/>
</dbReference>
<evidence type="ECO:0000313" key="2">
    <source>
        <dbReference type="EMBL" id="CAF3876031.1"/>
    </source>
</evidence>
<protein>
    <recommendedName>
        <fullName evidence="4">Glucose-induced degradation protein 4 homolog</fullName>
    </recommendedName>
</protein>
<dbReference type="InterPro" id="IPR018618">
    <property type="entry name" value="GID4/10-like"/>
</dbReference>